<dbReference type="Pfam" id="PF00907">
    <property type="entry name" value="T-box"/>
    <property type="match status" value="1"/>
</dbReference>
<dbReference type="GO" id="GO:0048565">
    <property type="term" value="P:digestive tract development"/>
    <property type="evidence" value="ECO:0007669"/>
    <property type="project" value="Ensembl"/>
</dbReference>
<feature type="coiled-coil region" evidence="7">
    <location>
        <begin position="2203"/>
        <end position="2230"/>
    </location>
</feature>
<dbReference type="InterPro" id="IPR046360">
    <property type="entry name" value="T-box_DNA-bd"/>
</dbReference>
<feature type="region of interest" description="Disordered" evidence="8">
    <location>
        <begin position="2150"/>
        <end position="2173"/>
    </location>
</feature>
<feature type="compositionally biased region" description="Low complexity" evidence="8">
    <location>
        <begin position="676"/>
        <end position="691"/>
    </location>
</feature>
<keyword evidence="5 6" id="KW-0539">Nucleus</keyword>
<evidence type="ECO:0000256" key="4">
    <source>
        <dbReference type="ARBA" id="ARBA00023163"/>
    </source>
</evidence>
<evidence type="ECO:0000256" key="3">
    <source>
        <dbReference type="ARBA" id="ARBA00023125"/>
    </source>
</evidence>
<evidence type="ECO:0000256" key="6">
    <source>
        <dbReference type="PROSITE-ProRule" id="PRU00201"/>
    </source>
</evidence>
<dbReference type="GO" id="GO:0030509">
    <property type="term" value="P:BMP signaling pathway"/>
    <property type="evidence" value="ECO:0007669"/>
    <property type="project" value="Ensembl"/>
</dbReference>
<dbReference type="GO" id="GO:0060395">
    <property type="term" value="P:SMAD protein signal transduction"/>
    <property type="evidence" value="ECO:0007669"/>
    <property type="project" value="Ensembl"/>
</dbReference>
<dbReference type="GO" id="GO:0031016">
    <property type="term" value="P:pancreas development"/>
    <property type="evidence" value="ECO:0007669"/>
    <property type="project" value="Ensembl"/>
</dbReference>
<feature type="region of interest" description="Disordered" evidence="8">
    <location>
        <begin position="1962"/>
        <end position="1997"/>
    </location>
</feature>
<dbReference type="PANTHER" id="PTHR11267:SF32">
    <property type="entry name" value="MAX GENE-ASSOCIATED PROTEIN"/>
    <property type="match status" value="1"/>
</dbReference>
<feature type="compositionally biased region" description="Low complexity" evidence="8">
    <location>
        <begin position="1143"/>
        <end position="1158"/>
    </location>
</feature>
<evidence type="ECO:0000259" key="10">
    <source>
        <dbReference type="PROSITE" id="PS50888"/>
    </source>
</evidence>
<feature type="compositionally biased region" description="Polar residues" evidence="8">
    <location>
        <begin position="1101"/>
        <end position="1117"/>
    </location>
</feature>
<feature type="region of interest" description="Disordered" evidence="8">
    <location>
        <begin position="1708"/>
        <end position="1729"/>
    </location>
</feature>
<dbReference type="GeneTree" id="ENSGT00940000156269"/>
<dbReference type="Gene3D" id="4.10.280.10">
    <property type="entry name" value="Helix-loop-helix DNA-binding domain"/>
    <property type="match status" value="1"/>
</dbReference>
<feature type="compositionally biased region" description="Polar residues" evidence="8">
    <location>
        <begin position="514"/>
        <end position="525"/>
    </location>
</feature>
<dbReference type="PROSITE" id="PS50252">
    <property type="entry name" value="TBOX_3"/>
    <property type="match status" value="1"/>
</dbReference>
<dbReference type="GO" id="GO:0071141">
    <property type="term" value="C:SMAD protein complex"/>
    <property type="evidence" value="ECO:0007669"/>
    <property type="project" value="Ensembl"/>
</dbReference>
<feature type="region of interest" description="Disordered" evidence="8">
    <location>
        <begin position="2720"/>
        <end position="2750"/>
    </location>
</feature>
<dbReference type="SUPFAM" id="SSF47459">
    <property type="entry name" value="HLH, helix-loop-helix DNA-binding domain"/>
    <property type="match status" value="1"/>
</dbReference>
<dbReference type="InterPro" id="IPR018186">
    <property type="entry name" value="TF_T-box_CS"/>
</dbReference>
<dbReference type="Ensembl" id="ENSEEET00000008350.2">
    <property type="protein sequence ID" value="ENSEEEP00000008244.2"/>
    <property type="gene ID" value="ENSEEEG00000004309.2"/>
</dbReference>
<dbReference type="GO" id="GO:0048854">
    <property type="term" value="P:brain morphogenesis"/>
    <property type="evidence" value="ECO:0007669"/>
    <property type="project" value="Ensembl"/>
</dbReference>
<dbReference type="GO" id="GO:0001708">
    <property type="term" value="P:cell fate specification"/>
    <property type="evidence" value="ECO:0007669"/>
    <property type="project" value="TreeGrafter"/>
</dbReference>
<feature type="region of interest" description="Disordered" evidence="8">
    <location>
        <begin position="777"/>
        <end position="819"/>
    </location>
</feature>
<dbReference type="GO" id="GO:0030513">
    <property type="term" value="P:positive regulation of BMP signaling pathway"/>
    <property type="evidence" value="ECO:0007669"/>
    <property type="project" value="Ensembl"/>
</dbReference>
<feature type="compositionally biased region" description="Polar residues" evidence="8">
    <location>
        <begin position="1962"/>
        <end position="1981"/>
    </location>
</feature>
<feature type="region of interest" description="Disordered" evidence="8">
    <location>
        <begin position="2501"/>
        <end position="2555"/>
    </location>
</feature>
<feature type="compositionally biased region" description="Low complexity" evidence="8">
    <location>
        <begin position="1834"/>
        <end position="1854"/>
    </location>
</feature>
<dbReference type="GO" id="GO:0000981">
    <property type="term" value="F:DNA-binding transcription factor activity, RNA polymerase II-specific"/>
    <property type="evidence" value="ECO:0007669"/>
    <property type="project" value="TreeGrafter"/>
</dbReference>
<keyword evidence="7" id="KW-0175">Coiled coil</keyword>
<dbReference type="GO" id="GO:0005634">
    <property type="term" value="C:nucleus"/>
    <property type="evidence" value="ECO:0007669"/>
    <property type="project" value="UniProtKB-SubCell"/>
</dbReference>
<organism evidence="11 12">
    <name type="scientific">Electrophorus electricus</name>
    <name type="common">Electric eel</name>
    <name type="synonym">Gymnotus electricus</name>
    <dbReference type="NCBI Taxonomy" id="8005"/>
    <lineage>
        <taxon>Eukaryota</taxon>
        <taxon>Metazoa</taxon>
        <taxon>Chordata</taxon>
        <taxon>Craniata</taxon>
        <taxon>Vertebrata</taxon>
        <taxon>Euteleostomi</taxon>
        <taxon>Actinopterygii</taxon>
        <taxon>Neopterygii</taxon>
        <taxon>Teleostei</taxon>
        <taxon>Ostariophysi</taxon>
        <taxon>Gymnotiformes</taxon>
        <taxon>Gymnotoidei</taxon>
        <taxon>Gymnotidae</taxon>
        <taxon>Electrophorus</taxon>
    </lineage>
</organism>
<keyword evidence="12" id="KW-1185">Reference proteome</keyword>
<feature type="compositionally biased region" description="Basic and acidic residues" evidence="8">
    <location>
        <begin position="2308"/>
        <end position="2326"/>
    </location>
</feature>
<feature type="region of interest" description="Disordered" evidence="8">
    <location>
        <begin position="1828"/>
        <end position="1854"/>
    </location>
</feature>
<dbReference type="PANTHER" id="PTHR11267">
    <property type="entry name" value="T-BOX PROTEIN-RELATED"/>
    <property type="match status" value="1"/>
</dbReference>
<dbReference type="Gene3D" id="2.60.40.820">
    <property type="entry name" value="Transcription factor, T-box"/>
    <property type="match status" value="1"/>
</dbReference>
<feature type="domain" description="BHLH" evidence="10">
    <location>
        <begin position="2163"/>
        <end position="2213"/>
    </location>
</feature>
<evidence type="ECO:0000256" key="2">
    <source>
        <dbReference type="ARBA" id="ARBA00023015"/>
    </source>
</evidence>
<dbReference type="InterPro" id="IPR032060">
    <property type="entry name" value="MGA_dom"/>
</dbReference>
<dbReference type="InterPro" id="IPR008967">
    <property type="entry name" value="p53-like_TF_DNA-bd_sf"/>
</dbReference>
<evidence type="ECO:0008006" key="13">
    <source>
        <dbReference type="Google" id="ProtNLM"/>
    </source>
</evidence>
<reference evidence="12" key="2">
    <citation type="journal article" date="2017" name="Sci. Adv.">
        <title>A tail of two voltages: Proteomic comparison of the three electric organs of the electric eel.</title>
        <authorList>
            <person name="Traeger L.L."/>
            <person name="Sabat G."/>
            <person name="Barrett-Wilt G.A."/>
            <person name="Wells G.B."/>
            <person name="Sussman M.R."/>
        </authorList>
    </citation>
    <scope>NUCLEOTIDE SEQUENCE [LARGE SCALE GENOMIC DNA]</scope>
</reference>
<feature type="compositionally biased region" description="Basic and acidic residues" evidence="8">
    <location>
        <begin position="2162"/>
        <end position="2173"/>
    </location>
</feature>
<dbReference type="GO" id="GO:0000785">
    <property type="term" value="C:chromatin"/>
    <property type="evidence" value="ECO:0007669"/>
    <property type="project" value="TreeGrafter"/>
</dbReference>
<dbReference type="CDD" id="cd19682">
    <property type="entry name" value="bHLHzip_MGA_like"/>
    <property type="match status" value="1"/>
</dbReference>
<evidence type="ECO:0000256" key="8">
    <source>
        <dbReference type="SAM" id="MobiDB-lite"/>
    </source>
</evidence>
<reference evidence="12" key="1">
    <citation type="journal article" date="2014" name="Science">
        <title>Nonhuman genetics. Genomic basis for the convergent evolution of electric organs.</title>
        <authorList>
            <person name="Gallant J.R."/>
            <person name="Traeger L.L."/>
            <person name="Volkening J.D."/>
            <person name="Moffett H."/>
            <person name="Chen P.H."/>
            <person name="Novina C.D."/>
            <person name="Phillips G.N.Jr."/>
            <person name="Anand R."/>
            <person name="Wells G.B."/>
            <person name="Pinch M."/>
            <person name="Guth R."/>
            <person name="Unguez G.A."/>
            <person name="Albert J.S."/>
            <person name="Zakon H.H."/>
            <person name="Samanta M.P."/>
            <person name="Sussman M.R."/>
        </authorList>
    </citation>
    <scope>NUCLEOTIDE SEQUENCE [LARGE SCALE GENOMIC DNA]</scope>
</reference>
<sequence>MAITDKQAKMVLHQEGITTSTLTPQASSARSIFVVLKQLHTGGGRLDEGALLANKEASPAGKSTTDPGVTGSQKVSMSLSAMASSDNSNQLLNWPAETTCKGITVTLDNNSMWNEFFRCQTEMILTKQGRRMFPYCRFRISGLEPFQRYTLVMDMQPVDNHRYRWSDRRWETNGKGDLHIFRSFVHPDSPATGLNWMQNPVSFYKLKLTNNTLDQEGHIIVNSMHRYLPRFHIIPADKATDIQLSGPDVITFSFPQTEFFAVTAYQNLCITQLKIDYNPFAKGFRDDATRTLNNLKSLFAKRNAAEKVCKGQNLPVPNNGDLKNANCDPLPTAEPDKCSSKKRPWPGGLSELIKGAHVKVKRISLDKVHGGSGQPMSICSLHAEEKKIDLASKDCKSENISFIGDTEGSVSFSKSEDSTTIENIAEVSSQTTGMPNNSDKTISDTSKSENMYTALSETITISDENVRENSQSVVKPLDCIEVKKKRAEPVPLPLLALFLQQLKSKTRPTKSKSETASSSHTDNSCNSTLAAENIAHSNTSYTSNLLSTTLSSTSTTPHLPSIHMPLRCSLSLDITNALKVPVLLPTPEDVNVPAALVQNSVPITATAPDTNVTVFSDAPSGLACSCAHEPFPATTPNSQNNELSKVTTPETAVDPGTVPCSRPGPPQFPFSGDATLSSPSHAPSSPDLSLPSPAPSSPDPFPPSLFSDRPIPPRKSLDPFPPCLTLDRPRPPLELPDIVRHSFFITKPIPSGEQEPAVNSVSTEVPCPALSLESCVPKTTTQDLQDSTSTKAKLKRKSVKSKPSEDTEVPEGPIPVPMQPNLEDVEGQLFVSFISKKALEIHLGDEVKEDDLHETTEKIDGEVPNNLEERIDALEKVLLRDLKMMKHRQVIHPVLQEVGLKLNLLDLTLAIDLQYLGVCLPIPPPVLLPGAIRFVSRTGKTTDFTKIKGWREKFTTSGSSSFPGVSTSLDTGQKNLSAFCSDMLDEYLESEGKLIDERADSFSKAAVSPVAYQMPTKSTSYVRTLDSVLKKQVPTTITHIKPYSASQKSTLVSKSKLGENTSKKSSRPVTEKTASSTDKPLSMSHIEASKLGSSLSKSARCGTSKTSSSELSAAVNLSQSKKSVKIKSKKGSKTSQAAVDGISQGSTSASPGSSTVGGRSAGLPKTLVKLMDVEDGAVWEGKHRTCITEERAAIALSSLVTAAMTGTPSTVIKRRAPPCLNDFCRLGCVCGSLAQERRQHHCGKPQCMLGCDCLRRKVVLLKTPAEDESPKEGPEPEGQSAENGVKVKKRKRRKTYILSGPEAAPEPATRVKMLWDRKNSDSECVFIPTPAQPHCPPLLSPELQEDLDNFLCSSPKKVVMDSGDLNLSKDSKESWLTCARVRPFSRRRLSHTGRRAIKVSLVDFPVAEMEEGELRPPSLLGPTKRLEIVSRCKWATAGSRNIVLSVVCEHMAQDRLNSPFWIGKYRIEPVTKTVQETEEGSTITYKVVISEPHLVDSKVRKEEDERVKQLEALLIKTIGKSEVKGLPLLSQVTPAGVLKAETKLPGVPGQIWVNGKPYPQAKLELGQMGALHPANRLAAYITGRVYTAKQQASNIAATATISKMSRTTNPTTTTTSVAVTTSVTNTLSPTVITVMPTVTKPPVGSVFTQVVLNHINSQQQKLPCTSAGHIQSTIKNLIIPTSSLSTGATGFTLSPKTPPKADMAFQASTTPGSTDGSIPVTKAVPRSGSAAPEKKTFVLGASGPCAAQPAGEIRLMQPIVSTRPAVPGQRMVFQMLKTSNGNTLYRNPNGQLIQLVPLSQFRALNPNLLIPKQTALVRLPTPTPVPLSKPVNVSSTSSTITPSTTVTSTTQDQSLTPVHSTTTVTMTTTITSSVAAKQVISLSGSKSLEFSSQPNAVKIVPGFLHNIDTSTLRIVPQKIVQDPKVVKDPKITITTSATSDQNSSDVSPTNRGFVLLTPQTTQSQVLQGSNSTGHTFATPSRGTERDSKPSQCLSESPDKAIHADHSYTFETKECGSSPQMVGDAPKEGSDPANISGSHMLLKEVLALGPIETGEGSVTTGAIVVNEDGCKTGSVLEDGEIDSDCTELTEDSDMYDDTESARSSDQEDLCIVTDSNEGEKNMPQKRVFVDAEFQHLTEKDEEELVDIETLDERPERSSSLAELKQHEGRRTQERVRRSTLKECFHKLHRTLSNCNHKASKMMILTQAQDEIESLTKKRNQLVKVQKKLRKKRVYFLQVASQLTGKSEESISQKLDEIVAKQKALESQNKAKGTNPDFIEHISIHAHLSSNSKPIDLSITKQKTLVFQDKGKDNDSVEQKTLEADDKGAQAFPRPSSRERTRPNILARSKSQMPPVSPVKDQVFVPQVIPLVQAVVPCNQIIAISNPLQPIGIASLEERQSTTPGVASVSISVPAVSHPIRVENPFPILQSQVLKITNSPLKINTPVKPISLPRISGVVSLVPPEKVIPPSLVLQKTDATAVSQGRAGFRPAVLEPLQSHSSNVVPSFQEGQGADRQQEGIVPKQPEQGTKVNITDAATSRKEEGKNTAGSNEPDDENLMSLLDELVFLNQQLNNESTQPEGGALNLTEAGEVPADLLTEKEAGVDVDDERSLSPLFLRLDEDLIASTTSKGDEIDDIPPKVDDLVKVIFGSDSPPNSSESEVVAVVSDGVSIGLVGPAKHDAPSLPPLLQMKAGGITIGDSLKEQASVAWRPMPKLAPLGLKTQEAGPPNAMNSLAVKPGSKLPSLQSANT</sequence>
<keyword evidence="3 6" id="KW-0238">DNA-binding</keyword>
<gene>
    <name evidence="11" type="primary">E2F8</name>
</gene>
<feature type="DNA-binding region" description="T-box" evidence="6">
    <location>
        <begin position="112"/>
        <end position="286"/>
    </location>
</feature>
<dbReference type="PROSITE" id="PS01264">
    <property type="entry name" value="TBOX_2"/>
    <property type="match status" value="1"/>
</dbReference>
<evidence type="ECO:0000256" key="1">
    <source>
        <dbReference type="ARBA" id="ARBA00004123"/>
    </source>
</evidence>
<dbReference type="Pfam" id="PF16059">
    <property type="entry name" value="MGA_dom"/>
    <property type="match status" value="1"/>
</dbReference>
<dbReference type="InterPro" id="IPR001699">
    <property type="entry name" value="TF_T-box"/>
</dbReference>
<feature type="compositionally biased region" description="Basic and acidic residues" evidence="8">
    <location>
        <begin position="1264"/>
        <end position="1274"/>
    </location>
</feature>
<feature type="compositionally biased region" description="Basic residues" evidence="8">
    <location>
        <begin position="1122"/>
        <end position="1132"/>
    </location>
</feature>
<protein>
    <recommendedName>
        <fullName evidence="13">T-box domain-containing protein</fullName>
    </recommendedName>
</protein>
<evidence type="ECO:0000313" key="12">
    <source>
        <dbReference type="Proteomes" id="UP000314983"/>
    </source>
</evidence>
<dbReference type="InterPro" id="IPR036638">
    <property type="entry name" value="HLH_DNA-bd_sf"/>
</dbReference>
<feature type="region of interest" description="Disordered" evidence="8">
    <location>
        <begin position="1264"/>
        <end position="1292"/>
    </location>
</feature>
<reference evidence="11" key="4">
    <citation type="submission" date="2025-08" db="UniProtKB">
        <authorList>
            <consortium name="Ensembl"/>
        </authorList>
    </citation>
    <scope>IDENTIFICATION</scope>
</reference>
<reference evidence="11" key="5">
    <citation type="submission" date="2025-09" db="UniProtKB">
        <authorList>
            <consortium name="Ensembl"/>
        </authorList>
    </citation>
    <scope>IDENTIFICATION</scope>
</reference>
<dbReference type="SMART" id="SM00425">
    <property type="entry name" value="TBOX"/>
    <property type="match status" value="1"/>
</dbReference>
<feature type="region of interest" description="Disordered" evidence="8">
    <location>
        <begin position="633"/>
        <end position="730"/>
    </location>
</feature>
<feature type="region of interest" description="Disordered" evidence="8">
    <location>
        <begin position="1049"/>
        <end position="1161"/>
    </location>
</feature>
<name>A0A4W4E8Q0_ELEEL</name>
<dbReference type="GO" id="GO:0001947">
    <property type="term" value="P:heart looping"/>
    <property type="evidence" value="ECO:0007669"/>
    <property type="project" value="Ensembl"/>
</dbReference>
<feature type="compositionally biased region" description="Low complexity" evidence="8">
    <location>
        <begin position="1089"/>
        <end position="1099"/>
    </location>
</feature>
<dbReference type="Pfam" id="PF00010">
    <property type="entry name" value="HLH"/>
    <property type="match status" value="1"/>
</dbReference>
<keyword evidence="4" id="KW-0804">Transcription</keyword>
<feature type="compositionally biased region" description="Pro residues" evidence="8">
    <location>
        <begin position="692"/>
        <end position="703"/>
    </location>
</feature>
<dbReference type="GO" id="GO:0045893">
    <property type="term" value="P:positive regulation of DNA-templated transcription"/>
    <property type="evidence" value="ECO:0007669"/>
    <property type="project" value="InterPro"/>
</dbReference>
<dbReference type="InterPro" id="IPR036960">
    <property type="entry name" value="T-box_sf"/>
</dbReference>
<feature type="region of interest" description="Disordered" evidence="8">
    <location>
        <begin position="506"/>
        <end position="525"/>
    </location>
</feature>
<dbReference type="PRINTS" id="PR00937">
    <property type="entry name" value="TBOX"/>
</dbReference>
<dbReference type="GO" id="GO:0001889">
    <property type="term" value="P:liver development"/>
    <property type="evidence" value="ECO:0007669"/>
    <property type="project" value="Ensembl"/>
</dbReference>
<keyword evidence="2" id="KW-0805">Transcription regulation</keyword>
<evidence type="ECO:0000256" key="7">
    <source>
        <dbReference type="SAM" id="Coils"/>
    </source>
</evidence>
<dbReference type="GO" id="GO:0046983">
    <property type="term" value="F:protein dimerization activity"/>
    <property type="evidence" value="ECO:0007669"/>
    <property type="project" value="InterPro"/>
</dbReference>
<evidence type="ECO:0000256" key="5">
    <source>
        <dbReference type="ARBA" id="ARBA00023242"/>
    </source>
</evidence>
<dbReference type="SUPFAM" id="SSF49417">
    <property type="entry name" value="p53-like transcription factors"/>
    <property type="match status" value="1"/>
</dbReference>
<reference evidence="11" key="3">
    <citation type="submission" date="2020-05" db="EMBL/GenBank/DDBJ databases">
        <title>Electrophorus electricus (electric eel) genome, fEleEle1, primary haplotype.</title>
        <authorList>
            <person name="Myers G."/>
            <person name="Meyer A."/>
            <person name="Fedrigo O."/>
            <person name="Formenti G."/>
            <person name="Rhie A."/>
            <person name="Tracey A."/>
            <person name="Sims Y."/>
            <person name="Jarvis E.D."/>
        </authorList>
    </citation>
    <scope>NUCLEOTIDE SEQUENCE [LARGE SCALE GENOMIC DNA]</scope>
</reference>
<dbReference type="OMA" id="FQRKATH"/>
<evidence type="ECO:0000259" key="9">
    <source>
        <dbReference type="PROSITE" id="PS50252"/>
    </source>
</evidence>
<dbReference type="Proteomes" id="UP000314983">
    <property type="component" value="Chromosome 13"/>
</dbReference>
<feature type="domain" description="T-box" evidence="9">
    <location>
        <begin position="107"/>
        <end position="286"/>
    </location>
</feature>
<dbReference type="STRING" id="8005.ENSEEEP00000008244"/>
<dbReference type="GO" id="GO:0048264">
    <property type="term" value="P:determination of ventral identity"/>
    <property type="evidence" value="ECO:0007669"/>
    <property type="project" value="Ensembl"/>
</dbReference>
<dbReference type="FunFam" id="2.60.40.820:FF:000009">
    <property type="entry name" value="MAX gene-associated protein isoform X1"/>
    <property type="match status" value="1"/>
</dbReference>
<dbReference type="PROSITE" id="PS50888">
    <property type="entry name" value="BHLH"/>
    <property type="match status" value="1"/>
</dbReference>
<proteinExistence type="predicted"/>
<dbReference type="CDD" id="cd20195">
    <property type="entry name" value="T-box_MGA-like"/>
    <property type="match status" value="1"/>
</dbReference>
<evidence type="ECO:0000313" key="11">
    <source>
        <dbReference type="Ensembl" id="ENSEEEP00000008244.2"/>
    </source>
</evidence>
<feature type="compositionally biased region" description="Polar residues" evidence="8">
    <location>
        <begin position="634"/>
        <end position="650"/>
    </location>
</feature>
<feature type="compositionally biased region" description="Low complexity" evidence="8">
    <location>
        <begin position="778"/>
        <end position="791"/>
    </location>
</feature>
<comment type="subcellular location">
    <subcellularLocation>
        <location evidence="1 6">Nucleus</location>
    </subcellularLocation>
</comment>
<dbReference type="InterPro" id="IPR011598">
    <property type="entry name" value="bHLH_dom"/>
</dbReference>
<dbReference type="GO" id="GO:0000978">
    <property type="term" value="F:RNA polymerase II cis-regulatory region sequence-specific DNA binding"/>
    <property type="evidence" value="ECO:0007669"/>
    <property type="project" value="InterPro"/>
</dbReference>
<feature type="compositionally biased region" description="Polar residues" evidence="8">
    <location>
        <begin position="2525"/>
        <end position="2536"/>
    </location>
</feature>
<feature type="region of interest" description="Disordered" evidence="8">
    <location>
        <begin position="2308"/>
        <end position="2341"/>
    </location>
</feature>
<accession>A0A4W4E8Q0</accession>